<dbReference type="Proteomes" id="UP000053766">
    <property type="component" value="Unassembled WGS sequence"/>
</dbReference>
<dbReference type="InterPro" id="IPR026564">
    <property type="entry name" value="Transcrip_reg_TACO1-like_dom3"/>
</dbReference>
<sequence>MLSLSISRRGIYVSSQFFKGHSKWQNIKETKGKNDALRSKAINLMLNKVRAAVIRGGFDPKVNQDLADLEQKFKSKNLPLEVLRNFLTKLKERPEYEVVFNVVGPSGTFFIVEAVTDNKKVLEYTMRKYFNKVGGFRFATSDSAVQSWFNRKGVVNVKTVSQQRPVSLEEARIEEIGIELDCEDVALVENDERMYQLICESQKLATVECALSDRGFSVESAEIEFRPTHPVRVEGEDLAKIGKFYEFLQEDDSIRQIYDNIEPET</sequence>
<dbReference type="Pfam" id="PF01709">
    <property type="entry name" value="Transcrip_reg"/>
    <property type="match status" value="1"/>
</dbReference>
<evidence type="ECO:0000313" key="5">
    <source>
        <dbReference type="Proteomes" id="UP000053766"/>
    </source>
</evidence>
<gene>
    <name evidence="4" type="ORF">DICVIV_05062</name>
</gene>
<dbReference type="Gene3D" id="1.10.10.200">
    <property type="match status" value="1"/>
</dbReference>
<dbReference type="Pfam" id="PF20772">
    <property type="entry name" value="TACO1_YebC_N"/>
    <property type="match status" value="1"/>
</dbReference>
<dbReference type="GO" id="GO:0003677">
    <property type="term" value="F:DNA binding"/>
    <property type="evidence" value="ECO:0007669"/>
    <property type="project" value="UniProtKB-KW"/>
</dbReference>
<evidence type="ECO:0000256" key="1">
    <source>
        <dbReference type="ARBA" id="ARBA00008724"/>
    </source>
</evidence>
<reference evidence="4 5" key="1">
    <citation type="submission" date="2013-11" db="EMBL/GenBank/DDBJ databases">
        <title>Draft genome of the bovine lungworm Dictyocaulus viviparus.</title>
        <authorList>
            <person name="Mitreva M."/>
        </authorList>
    </citation>
    <scope>NUCLEOTIDE SEQUENCE [LARGE SCALE GENOMIC DNA]</scope>
    <source>
        <strain evidence="4 5">HannoverDv2000</strain>
    </source>
</reference>
<dbReference type="EMBL" id="KN716255">
    <property type="protein sequence ID" value="KJH48809.1"/>
    <property type="molecule type" value="Genomic_DNA"/>
</dbReference>
<dbReference type="InterPro" id="IPR017856">
    <property type="entry name" value="Integrase-like_N"/>
</dbReference>
<evidence type="ECO:0000259" key="3">
    <source>
        <dbReference type="Pfam" id="PF20772"/>
    </source>
</evidence>
<dbReference type="GO" id="GO:0005739">
    <property type="term" value="C:mitochondrion"/>
    <property type="evidence" value="ECO:0007669"/>
    <property type="project" value="TreeGrafter"/>
</dbReference>
<accession>A0A0D8XYI1</accession>
<feature type="domain" description="TACO1/YebC-like N-terminal" evidence="3">
    <location>
        <begin position="22"/>
        <end position="91"/>
    </location>
</feature>
<protein>
    <submittedName>
        <fullName evidence="4">DNA-binding regulatory protein, YebC/PmpR family</fullName>
    </submittedName>
</protein>
<evidence type="ECO:0000313" key="4">
    <source>
        <dbReference type="EMBL" id="KJH48809.1"/>
    </source>
</evidence>
<dbReference type="OrthoDB" id="2017544at2759"/>
<comment type="similarity">
    <text evidence="1">Belongs to the TACO1 family.</text>
</comment>
<reference evidence="5" key="2">
    <citation type="journal article" date="2016" name="Sci. Rep.">
        <title>Dictyocaulus viviparus genome, variome and transcriptome elucidate lungworm biology and support future intervention.</title>
        <authorList>
            <person name="McNulty S.N."/>
            <person name="Strube C."/>
            <person name="Rosa B.A."/>
            <person name="Martin J.C."/>
            <person name="Tyagi R."/>
            <person name="Choi Y.J."/>
            <person name="Wang Q."/>
            <person name="Hallsworth Pepin K."/>
            <person name="Zhang X."/>
            <person name="Ozersky P."/>
            <person name="Wilson R.K."/>
            <person name="Sternberg P.W."/>
            <person name="Gasser R.B."/>
            <person name="Mitreva M."/>
        </authorList>
    </citation>
    <scope>NUCLEOTIDE SEQUENCE [LARGE SCALE GENOMIC DNA]</scope>
    <source>
        <strain evidence="5">HannoverDv2000</strain>
    </source>
</reference>
<dbReference type="Gene3D" id="3.30.70.980">
    <property type="match status" value="2"/>
</dbReference>
<dbReference type="AlphaFoldDB" id="A0A0D8XYI1"/>
<dbReference type="InterPro" id="IPR029072">
    <property type="entry name" value="YebC-like"/>
</dbReference>
<dbReference type="InterPro" id="IPR002876">
    <property type="entry name" value="Transcrip_reg_TACO1-like"/>
</dbReference>
<proteinExistence type="inferred from homology"/>
<keyword evidence="4" id="KW-0238">DNA-binding</keyword>
<dbReference type="SUPFAM" id="SSF75625">
    <property type="entry name" value="YebC-like"/>
    <property type="match status" value="1"/>
</dbReference>
<feature type="domain" description="TACO1/YebC-like second and third" evidence="2">
    <location>
        <begin position="97"/>
        <end position="261"/>
    </location>
</feature>
<keyword evidence="5" id="KW-1185">Reference proteome</keyword>
<evidence type="ECO:0000259" key="2">
    <source>
        <dbReference type="Pfam" id="PF01709"/>
    </source>
</evidence>
<dbReference type="PANTHER" id="PTHR12532">
    <property type="entry name" value="TRANSLATIONAL ACTIVATOR OF CYTOCHROME C OXIDASE 1"/>
    <property type="match status" value="1"/>
</dbReference>
<dbReference type="InterPro" id="IPR049083">
    <property type="entry name" value="TACO1_YebC_N"/>
</dbReference>
<name>A0A0D8XYI1_DICVI</name>
<organism evidence="4 5">
    <name type="scientific">Dictyocaulus viviparus</name>
    <name type="common">Bovine lungworm</name>
    <dbReference type="NCBI Taxonomy" id="29172"/>
    <lineage>
        <taxon>Eukaryota</taxon>
        <taxon>Metazoa</taxon>
        <taxon>Ecdysozoa</taxon>
        <taxon>Nematoda</taxon>
        <taxon>Chromadorea</taxon>
        <taxon>Rhabditida</taxon>
        <taxon>Rhabditina</taxon>
        <taxon>Rhabditomorpha</taxon>
        <taxon>Strongyloidea</taxon>
        <taxon>Metastrongylidae</taxon>
        <taxon>Dictyocaulus</taxon>
    </lineage>
</organism>
<dbReference type="STRING" id="29172.A0A0D8XYI1"/>
<dbReference type="InterPro" id="IPR048300">
    <property type="entry name" value="TACO1_YebC-like_2nd/3rd_dom"/>
</dbReference>
<dbReference type="PANTHER" id="PTHR12532:SF0">
    <property type="entry name" value="TRANSLATIONAL ACTIVATOR OF CYTOCHROME C OXIDASE 1"/>
    <property type="match status" value="1"/>
</dbReference>